<feature type="domain" description="LUD" evidence="1">
    <location>
        <begin position="15"/>
        <end position="211"/>
    </location>
</feature>
<protein>
    <recommendedName>
        <fullName evidence="1">LUD domain-containing protein</fullName>
    </recommendedName>
</protein>
<reference evidence="2" key="1">
    <citation type="submission" date="2010-05" db="EMBL/GenBank/DDBJ databases">
        <title>The draft genome of Desulfonatronospira thiodismutans ASO3-1.</title>
        <authorList>
            <consortium name="US DOE Joint Genome Institute (JGI-PGF)"/>
            <person name="Lucas S."/>
            <person name="Copeland A."/>
            <person name="Lapidus A."/>
            <person name="Cheng J.-F."/>
            <person name="Bruce D."/>
            <person name="Goodwin L."/>
            <person name="Pitluck S."/>
            <person name="Chertkov O."/>
            <person name="Brettin T."/>
            <person name="Detter J.C."/>
            <person name="Han C."/>
            <person name="Land M.L."/>
            <person name="Hauser L."/>
            <person name="Kyrpides N."/>
            <person name="Mikhailova N."/>
            <person name="Muyzer G."/>
            <person name="Woyke T."/>
        </authorList>
    </citation>
    <scope>NUCLEOTIDE SEQUENCE [LARGE SCALE GENOMIC DNA]</scope>
    <source>
        <strain evidence="2">ASO3-1</strain>
    </source>
</reference>
<dbReference type="EMBL" id="ACJN02000004">
    <property type="protein sequence ID" value="EFI32975.1"/>
    <property type="molecule type" value="Genomic_DNA"/>
</dbReference>
<evidence type="ECO:0000313" key="2">
    <source>
        <dbReference type="EMBL" id="EFI32975.1"/>
    </source>
</evidence>
<dbReference type="InterPro" id="IPR009501">
    <property type="entry name" value="UCP020269"/>
</dbReference>
<dbReference type="eggNOG" id="COG1139">
    <property type="taxonomic scope" value="Bacteria"/>
</dbReference>
<dbReference type="Proteomes" id="UP000005496">
    <property type="component" value="Unassembled WGS sequence"/>
</dbReference>
<dbReference type="InterPro" id="IPR003741">
    <property type="entry name" value="LUD_dom"/>
</dbReference>
<sequence>MGNEIKDYWDMRLLRVQENLRANNFDCRLAENPGRAKSLVLEEIIPEARPASISWGGSATFKETGLYDTLKDRTDMQVMDTFDKSRGPEANLELRRQALLADMFITGTNAVTEQGYLVNLDMIGNRVGALVFGPRKVIILCGRNKIVGDTDQAMERIKSYSAPANALRLQKKTPCIKTACCHDCESPERICNVWSITEKSFPKNRICVILINEDMGL</sequence>
<dbReference type="PIRSF" id="PIRSF020269">
    <property type="entry name" value="DUF1121"/>
    <property type="match status" value="1"/>
</dbReference>
<proteinExistence type="predicted"/>
<gene>
    <name evidence="2" type="ORF">Dthio_PD0289</name>
</gene>
<dbReference type="Gene3D" id="3.40.50.10420">
    <property type="entry name" value="NagB/RpiA/CoA transferase-like"/>
    <property type="match status" value="1"/>
</dbReference>
<dbReference type="AlphaFoldDB" id="D6SUJ5"/>
<evidence type="ECO:0000259" key="1">
    <source>
        <dbReference type="Pfam" id="PF02589"/>
    </source>
</evidence>
<dbReference type="OrthoDB" id="9809147at2"/>
<evidence type="ECO:0000313" key="3">
    <source>
        <dbReference type="Proteomes" id="UP000005496"/>
    </source>
</evidence>
<dbReference type="PANTHER" id="PTHR36179:SF2">
    <property type="entry name" value="LUD DOMAIN-CONTAINING PROTEIN"/>
    <property type="match status" value="1"/>
</dbReference>
<dbReference type="Pfam" id="PF02589">
    <property type="entry name" value="LUD_dom"/>
    <property type="match status" value="1"/>
</dbReference>
<dbReference type="InterPro" id="IPR024185">
    <property type="entry name" value="FTHF_cligase-like_sf"/>
</dbReference>
<comment type="caution">
    <text evidence="2">The sequence shown here is derived from an EMBL/GenBank/DDBJ whole genome shotgun (WGS) entry which is preliminary data.</text>
</comment>
<name>D6SUJ5_9BACT</name>
<dbReference type="PANTHER" id="PTHR36179">
    <property type="entry name" value="LUD_DOM DOMAIN-CONTAINING PROTEIN"/>
    <property type="match status" value="1"/>
</dbReference>
<organism evidence="2 3">
    <name type="scientific">Desulfonatronospira thiodismutans ASO3-1</name>
    <dbReference type="NCBI Taxonomy" id="555779"/>
    <lineage>
        <taxon>Bacteria</taxon>
        <taxon>Pseudomonadati</taxon>
        <taxon>Thermodesulfobacteriota</taxon>
        <taxon>Desulfovibrionia</taxon>
        <taxon>Desulfovibrionales</taxon>
        <taxon>Desulfonatronovibrionaceae</taxon>
        <taxon>Desulfonatronospira</taxon>
    </lineage>
</organism>
<accession>D6SUJ5</accession>
<keyword evidence="3" id="KW-1185">Reference proteome</keyword>
<dbReference type="RefSeq" id="WP_008871668.1">
    <property type="nucleotide sequence ID" value="NZ_ACJN02000004.1"/>
</dbReference>